<accession>A0A076EHB0</accession>
<keyword evidence="3 6" id="KW-0560">Oxidoreductase</keyword>
<protein>
    <recommendedName>
        <fullName evidence="6">Dioxygenase</fullName>
        <ecNumber evidence="6">1.13.11.-</ecNumber>
    </recommendedName>
</protein>
<dbReference type="eggNOG" id="COG3670">
    <property type="taxonomic scope" value="Bacteria"/>
</dbReference>
<dbReference type="EMBL" id="CP008947">
    <property type="protein sequence ID" value="AII05595.1"/>
    <property type="molecule type" value="Genomic_DNA"/>
</dbReference>
<evidence type="ECO:0000256" key="4">
    <source>
        <dbReference type="ARBA" id="ARBA00023004"/>
    </source>
</evidence>
<gene>
    <name evidence="7" type="ORF">EP51_13570</name>
</gene>
<dbReference type="PANTHER" id="PTHR10543">
    <property type="entry name" value="BETA-CAROTENE DIOXYGENASE"/>
    <property type="match status" value="1"/>
</dbReference>
<evidence type="ECO:0000313" key="8">
    <source>
        <dbReference type="Proteomes" id="UP000028488"/>
    </source>
</evidence>
<dbReference type="GO" id="GO:0016121">
    <property type="term" value="P:carotene catabolic process"/>
    <property type="evidence" value="ECO:0007669"/>
    <property type="project" value="TreeGrafter"/>
</dbReference>
<dbReference type="PANTHER" id="PTHR10543:SF89">
    <property type="entry name" value="CAROTENOID 9,10(9',10')-CLEAVAGE DIOXYGENASE 1"/>
    <property type="match status" value="1"/>
</dbReference>
<evidence type="ECO:0000256" key="3">
    <source>
        <dbReference type="ARBA" id="ARBA00023002"/>
    </source>
</evidence>
<keyword evidence="4 5" id="KW-0408">Iron</keyword>
<dbReference type="Proteomes" id="UP000028488">
    <property type="component" value="Chromosome"/>
</dbReference>
<dbReference type="Pfam" id="PF03055">
    <property type="entry name" value="RPE65"/>
    <property type="match status" value="1"/>
</dbReference>
<evidence type="ECO:0000256" key="1">
    <source>
        <dbReference type="ARBA" id="ARBA00006787"/>
    </source>
</evidence>
<feature type="binding site" evidence="5">
    <location>
        <position position="459"/>
    </location>
    <ligand>
        <name>Fe cation</name>
        <dbReference type="ChEBI" id="CHEBI:24875"/>
        <note>catalytic</note>
    </ligand>
</feature>
<evidence type="ECO:0000256" key="6">
    <source>
        <dbReference type="RuleBase" id="RU364048"/>
    </source>
</evidence>
<feature type="binding site" evidence="5">
    <location>
        <position position="293"/>
    </location>
    <ligand>
        <name>Fe cation</name>
        <dbReference type="ChEBI" id="CHEBI:24875"/>
        <note>catalytic</note>
    </ligand>
</feature>
<name>A0A076EHB0_RHOOP</name>
<dbReference type="RefSeq" id="WP_128642186.1">
    <property type="nucleotide sequence ID" value="NZ_CP008947.1"/>
</dbReference>
<evidence type="ECO:0000313" key="7">
    <source>
        <dbReference type="EMBL" id="AII05595.1"/>
    </source>
</evidence>
<organism evidence="7 8">
    <name type="scientific">Rhodococcus opacus</name>
    <name type="common">Nocardia opaca</name>
    <dbReference type="NCBI Taxonomy" id="37919"/>
    <lineage>
        <taxon>Bacteria</taxon>
        <taxon>Bacillati</taxon>
        <taxon>Actinomycetota</taxon>
        <taxon>Actinomycetes</taxon>
        <taxon>Mycobacteriales</taxon>
        <taxon>Nocardiaceae</taxon>
        <taxon>Rhodococcus</taxon>
    </lineage>
</organism>
<dbReference type="EC" id="1.13.11.-" evidence="6"/>
<dbReference type="AlphaFoldDB" id="A0A076EHB0"/>
<feature type="binding site" evidence="5">
    <location>
        <position position="231"/>
    </location>
    <ligand>
        <name>Fe cation</name>
        <dbReference type="ChEBI" id="CHEBI:24875"/>
        <note>catalytic</note>
    </ligand>
</feature>
<keyword evidence="2 5" id="KW-0479">Metal-binding</keyword>
<dbReference type="GO" id="GO:0010436">
    <property type="term" value="F:carotenoid dioxygenase activity"/>
    <property type="evidence" value="ECO:0007669"/>
    <property type="project" value="TreeGrafter"/>
</dbReference>
<dbReference type="InterPro" id="IPR004294">
    <property type="entry name" value="Carotenoid_Oase"/>
</dbReference>
<proteinExistence type="inferred from homology"/>
<dbReference type="GO" id="GO:0046872">
    <property type="term" value="F:metal ion binding"/>
    <property type="evidence" value="ECO:0007669"/>
    <property type="project" value="UniProtKB-KW"/>
</dbReference>
<comment type="cofactor">
    <cofactor evidence="5 6">
        <name>Fe(2+)</name>
        <dbReference type="ChEBI" id="CHEBI:29033"/>
    </cofactor>
    <text evidence="5 6">Binds 1 Fe(2+) ion per subunit.</text>
</comment>
<evidence type="ECO:0000256" key="5">
    <source>
        <dbReference type="PIRSR" id="PIRSR604294-1"/>
    </source>
</evidence>
<evidence type="ECO:0000256" key="2">
    <source>
        <dbReference type="ARBA" id="ARBA00022723"/>
    </source>
</evidence>
<keyword evidence="6" id="KW-0223">Dioxygenase</keyword>
<comment type="similarity">
    <text evidence="1 6">Belongs to the carotenoid oxygenase family.</text>
</comment>
<reference evidence="7 8" key="1">
    <citation type="submission" date="2014-07" db="EMBL/GenBank/DDBJ databases">
        <title>Genome Sequence of Rhodococcus opacus Strain R7, a Biodegrader of Mono- and Polycyclic Aromatic Hydrocarbons.</title>
        <authorList>
            <person name="Di Gennaro P."/>
            <person name="Zampolli J."/>
            <person name="Presti I."/>
            <person name="Cappelletti M."/>
            <person name="D'Ursi P."/>
            <person name="Orro A."/>
            <person name="Mezzelani A."/>
            <person name="Milanesi L."/>
        </authorList>
    </citation>
    <scope>NUCLEOTIDE SEQUENCE [LARGE SCALE GENOMIC DNA]</scope>
    <source>
        <strain evidence="7 8">R7</strain>
    </source>
</reference>
<sequence>MSAPVSRRPAPVDVAHHSHLVGVFAPQREEVDVRDLEVIGELPADLHGAYLRNGPNPRFDPIGTYVYPLDGDGMVHRVELADGAARYTNRFVRTPMVQAEEKAGHVIWPGVTDLYTPTEDEVGPELAGTSRELPDINIVRHGGRLLAMAETTLPFRLDPADLSTLGRENCDGAMGVGSTAHPKIDPVTGQMVLFNYMLEAPYLTWSVVNPDGSVARTPTVVEGADTPLMIHDMALTERYIVLMLCPLVFDIAAVLTGGSVLDWRPEDGTRIALVPRDGGPVRWTTHDAYWVWHFANAFDLPDGRVSVDYVEWTYPGGFAKAAEPSLGSLVRAVVDPGSGRVTREVVCDRDVEFPRVDDRELTRGHRAVATVGKLDRSQGRQDSLWFFDTARGTESHWDPGSVSVGEPIFMPGAEHEYWGMIGTDRGDMSSWFFVLPADDPGSGPIGKVRLPIRVPAGLHGAWLPAE</sequence>
<feature type="binding site" evidence="5">
    <location>
        <position position="181"/>
    </location>
    <ligand>
        <name>Fe cation</name>
        <dbReference type="ChEBI" id="CHEBI:24875"/>
        <note>catalytic</note>
    </ligand>
</feature>